<accession>A0A9Q0YE75</accession>
<keyword evidence="3" id="KW-1185">Reference proteome</keyword>
<name>A0A9Q0YE75_HOLLE</name>
<gene>
    <name evidence="2" type="ORF">HOLleu_40392</name>
</gene>
<dbReference type="AlphaFoldDB" id="A0A9Q0YE75"/>
<keyword evidence="1" id="KW-0175">Coiled coil</keyword>
<protein>
    <submittedName>
        <fullName evidence="2">Uncharacterized protein</fullName>
    </submittedName>
</protein>
<organism evidence="2 3">
    <name type="scientific">Holothuria leucospilota</name>
    <name type="common">Black long sea cucumber</name>
    <name type="synonym">Mertensiothuria leucospilota</name>
    <dbReference type="NCBI Taxonomy" id="206669"/>
    <lineage>
        <taxon>Eukaryota</taxon>
        <taxon>Metazoa</taxon>
        <taxon>Echinodermata</taxon>
        <taxon>Eleutherozoa</taxon>
        <taxon>Echinozoa</taxon>
        <taxon>Holothuroidea</taxon>
        <taxon>Aspidochirotacea</taxon>
        <taxon>Aspidochirotida</taxon>
        <taxon>Holothuriidae</taxon>
        <taxon>Holothuria</taxon>
    </lineage>
</organism>
<dbReference type="Proteomes" id="UP001152320">
    <property type="component" value="Chromosome 22"/>
</dbReference>
<comment type="caution">
    <text evidence="2">The sequence shown here is derived from an EMBL/GenBank/DDBJ whole genome shotgun (WGS) entry which is preliminary data.</text>
</comment>
<reference evidence="2" key="1">
    <citation type="submission" date="2021-10" db="EMBL/GenBank/DDBJ databases">
        <title>Tropical sea cucumber genome reveals ecological adaptation and Cuvierian tubules defense mechanism.</title>
        <authorList>
            <person name="Chen T."/>
        </authorList>
    </citation>
    <scope>NUCLEOTIDE SEQUENCE</scope>
    <source>
        <strain evidence="2">Nanhai2018</strain>
        <tissue evidence="2">Muscle</tissue>
    </source>
</reference>
<dbReference type="EMBL" id="JAIZAY010000022">
    <property type="protein sequence ID" value="KAJ8020725.1"/>
    <property type="molecule type" value="Genomic_DNA"/>
</dbReference>
<sequence length="107" mass="12425">MDLDTPSELLLTPSVSFSTSVSSSTSDVFSLLLTQLHQCHTQRVTELEQKVNHLIKKFQKLLVLSREQKESALKYRKACQDLKKENHALKKALKEENRYRIYSFSLK</sequence>
<evidence type="ECO:0000313" key="3">
    <source>
        <dbReference type="Proteomes" id="UP001152320"/>
    </source>
</evidence>
<feature type="coiled-coil region" evidence="1">
    <location>
        <begin position="72"/>
        <end position="99"/>
    </location>
</feature>
<proteinExistence type="predicted"/>
<evidence type="ECO:0000313" key="2">
    <source>
        <dbReference type="EMBL" id="KAJ8020725.1"/>
    </source>
</evidence>
<evidence type="ECO:0000256" key="1">
    <source>
        <dbReference type="SAM" id="Coils"/>
    </source>
</evidence>